<name>L7V3E9_MYCL1</name>
<organism evidence="1 2">
    <name type="scientific">Mycobacterium liflandii (strain 128FXT)</name>
    <dbReference type="NCBI Taxonomy" id="459424"/>
    <lineage>
        <taxon>Bacteria</taxon>
        <taxon>Bacillati</taxon>
        <taxon>Actinomycetota</taxon>
        <taxon>Actinomycetes</taxon>
        <taxon>Mycobacteriales</taxon>
        <taxon>Mycobacteriaceae</taxon>
        <taxon>Mycobacterium</taxon>
        <taxon>Mycobacterium ulcerans group</taxon>
    </lineage>
</organism>
<dbReference type="HOGENOM" id="CLU_166101_0_0_11"/>
<dbReference type="AlphaFoldDB" id="L7V3E9"/>
<proteinExistence type="predicted"/>
<accession>L7V3E9</accession>
<evidence type="ECO:0000313" key="2">
    <source>
        <dbReference type="Proteomes" id="UP000011157"/>
    </source>
</evidence>
<dbReference type="KEGG" id="mli:MULP_00979"/>
<sequence>MFDKWQDALCGYRTLHRMNRPVFVDVSRAFPAVGAAPRRHELPMWVKNGGMLLTPPWMPARQIAWIRRANDGAWMAVVLMPVASAHRDSHLVMQLWLEADMLTTARLDAT</sequence>
<dbReference type="RefSeq" id="WP_015354558.1">
    <property type="nucleotide sequence ID" value="NC_020133.1"/>
</dbReference>
<reference evidence="1 2" key="1">
    <citation type="journal article" date="2013" name="J. Bacteriol.">
        <title>Complete Genome Sequence of the Frog Pathogen Mycobacterium ulcerans Ecovar Liflandii.</title>
        <authorList>
            <person name="Tobias N.J."/>
            <person name="Doig K.D."/>
            <person name="Medema M.H."/>
            <person name="Chen H."/>
            <person name="Haring V."/>
            <person name="Moore R."/>
            <person name="Seemann T."/>
            <person name="Stinear T.P."/>
        </authorList>
    </citation>
    <scope>NUCLEOTIDE SEQUENCE [LARGE SCALE GENOMIC DNA]</scope>
    <source>
        <strain evidence="1 2">128FXT</strain>
    </source>
</reference>
<gene>
    <name evidence="1" type="ordered locus">MULP_00979</name>
</gene>
<dbReference type="Proteomes" id="UP000011157">
    <property type="component" value="Chromosome"/>
</dbReference>
<dbReference type="PATRIC" id="fig|459424.11.peg.1002"/>
<dbReference type="EMBL" id="CP003899">
    <property type="protein sequence ID" value="AGC61008.1"/>
    <property type="molecule type" value="Genomic_DNA"/>
</dbReference>
<keyword evidence="2" id="KW-1185">Reference proteome</keyword>
<evidence type="ECO:0000313" key="1">
    <source>
        <dbReference type="EMBL" id="AGC61008.1"/>
    </source>
</evidence>
<protein>
    <submittedName>
        <fullName evidence="1">Uncharacterized protein</fullName>
    </submittedName>
</protein>